<dbReference type="STRING" id="758820.SAMN00777080_1353"/>
<keyword evidence="3" id="KW-1185">Reference proteome</keyword>
<reference evidence="3" key="1">
    <citation type="submission" date="2017-04" db="EMBL/GenBank/DDBJ databases">
        <authorList>
            <person name="Varghese N."/>
            <person name="Submissions S."/>
        </authorList>
    </citation>
    <scope>NUCLEOTIDE SEQUENCE [LARGE SCALE GENOMIC DNA]</scope>
    <source>
        <strain evidence="3">DSM 16537</strain>
    </source>
</reference>
<dbReference type="OrthoDB" id="821826at2"/>
<sequence length="255" mass="30200">MKRIFSILKEKWPEYILEILVITFGILGAFALNNWNEHNKAKTLEKEYITRLIEDLTKDRVQIVQEKKDTQLRLEVTMYIYDIITSDQPVVEDTSYFVVGIQMIGRTNRPKINDATFEDLISSGNASIIQNKALFNEIRSYYRNIPFEWFEEYIDRMWKGYLPLGIDAINLDMLLEIIDQEAEGWVDADKFNEINLKVSEREFEQILGKILNSKEFEFETKNIGRSHRVHINFLERMLKSEQDLIQELNAYLKTL</sequence>
<evidence type="ECO:0000313" key="3">
    <source>
        <dbReference type="Proteomes" id="UP000192333"/>
    </source>
</evidence>
<evidence type="ECO:0000256" key="1">
    <source>
        <dbReference type="SAM" id="Phobius"/>
    </source>
</evidence>
<name>A0A1W2H2E5_9BACT</name>
<keyword evidence="1" id="KW-0812">Transmembrane</keyword>
<protein>
    <submittedName>
        <fullName evidence="2">Uncharacterized protein</fullName>
    </submittedName>
</protein>
<evidence type="ECO:0000313" key="2">
    <source>
        <dbReference type="EMBL" id="SMD42788.1"/>
    </source>
</evidence>
<feature type="transmembrane region" description="Helical" evidence="1">
    <location>
        <begin position="12"/>
        <end position="32"/>
    </location>
</feature>
<keyword evidence="1" id="KW-0472">Membrane</keyword>
<dbReference type="Pfam" id="PF19578">
    <property type="entry name" value="DUF6090"/>
    <property type="match status" value="1"/>
</dbReference>
<gene>
    <name evidence="2" type="ORF">SAMN00777080_1353</name>
</gene>
<dbReference type="RefSeq" id="WP_084119554.1">
    <property type="nucleotide sequence ID" value="NZ_LT838813.1"/>
</dbReference>
<dbReference type="InterPro" id="IPR045749">
    <property type="entry name" value="DUF6090"/>
</dbReference>
<proteinExistence type="predicted"/>
<keyword evidence="1" id="KW-1133">Transmembrane helix</keyword>
<dbReference type="EMBL" id="LT838813">
    <property type="protein sequence ID" value="SMD42788.1"/>
    <property type="molecule type" value="Genomic_DNA"/>
</dbReference>
<organism evidence="2 3">
    <name type="scientific">Aquiflexum balticum DSM 16537</name>
    <dbReference type="NCBI Taxonomy" id="758820"/>
    <lineage>
        <taxon>Bacteria</taxon>
        <taxon>Pseudomonadati</taxon>
        <taxon>Bacteroidota</taxon>
        <taxon>Cytophagia</taxon>
        <taxon>Cytophagales</taxon>
        <taxon>Cyclobacteriaceae</taxon>
        <taxon>Aquiflexum</taxon>
    </lineage>
</organism>
<accession>A0A1W2H2E5</accession>
<dbReference type="Proteomes" id="UP000192333">
    <property type="component" value="Chromosome I"/>
</dbReference>
<dbReference type="AlphaFoldDB" id="A0A1W2H2E5"/>